<feature type="domain" description="CRAL/TRIO N-terminal" evidence="2">
    <location>
        <begin position="233"/>
        <end position="258"/>
    </location>
</feature>
<dbReference type="PANTHER" id="PTHR10174:SF200">
    <property type="entry name" value="RETINALDEHYDE-BINDING PROTEIN 1"/>
    <property type="match status" value="1"/>
</dbReference>
<accession>A0A8C3JW71</accession>
<evidence type="ECO:0000256" key="1">
    <source>
        <dbReference type="SAM" id="MobiDB-lite"/>
    </source>
</evidence>
<dbReference type="Gene3D" id="1.10.8.20">
    <property type="entry name" value="N-terminal domain of phosphatidylinositol transfer protein sec14p"/>
    <property type="match status" value="1"/>
</dbReference>
<feature type="compositionally biased region" description="Pro residues" evidence="1">
    <location>
        <begin position="10"/>
        <end position="28"/>
    </location>
</feature>
<dbReference type="SMART" id="SM01100">
    <property type="entry name" value="CRAL_TRIO_N"/>
    <property type="match status" value="1"/>
</dbReference>
<dbReference type="SUPFAM" id="SSF46938">
    <property type="entry name" value="CRAL/TRIO N-terminal domain"/>
    <property type="match status" value="1"/>
</dbReference>
<dbReference type="AlphaFoldDB" id="A0A8C3JW71"/>
<dbReference type="InterPro" id="IPR036865">
    <property type="entry name" value="CRAL-TRIO_dom_sf"/>
</dbReference>
<dbReference type="InterPro" id="IPR011074">
    <property type="entry name" value="CRAL/TRIO_N_dom"/>
</dbReference>
<keyword evidence="4" id="KW-1185">Reference proteome</keyword>
<feature type="region of interest" description="Disordered" evidence="1">
    <location>
        <begin position="405"/>
        <end position="468"/>
    </location>
</feature>
<evidence type="ECO:0000313" key="3">
    <source>
        <dbReference type="Ensembl" id="ENSCPGP00000014116.1"/>
    </source>
</evidence>
<evidence type="ECO:0000259" key="2">
    <source>
        <dbReference type="SMART" id="SM01100"/>
    </source>
</evidence>
<protein>
    <submittedName>
        <fullName evidence="3">Retinaldehyde binding protein 1</fullName>
    </submittedName>
</protein>
<reference evidence="3" key="1">
    <citation type="submission" date="2025-08" db="UniProtKB">
        <authorList>
            <consortium name="Ensembl"/>
        </authorList>
    </citation>
    <scope>IDENTIFICATION</scope>
</reference>
<dbReference type="PANTHER" id="PTHR10174">
    <property type="entry name" value="ALPHA-TOCOPHEROL TRANSFER PROTEIN-RELATED"/>
    <property type="match status" value="1"/>
</dbReference>
<dbReference type="Pfam" id="PF03765">
    <property type="entry name" value="CRAL_TRIO_N"/>
    <property type="match status" value="1"/>
</dbReference>
<dbReference type="PRINTS" id="PR00180">
    <property type="entry name" value="CRETINALDHBP"/>
</dbReference>
<feature type="compositionally biased region" description="Polar residues" evidence="1">
    <location>
        <begin position="406"/>
        <end position="430"/>
    </location>
</feature>
<dbReference type="SUPFAM" id="SSF52087">
    <property type="entry name" value="CRAL/TRIO domain"/>
    <property type="match status" value="1"/>
</dbReference>
<evidence type="ECO:0000313" key="4">
    <source>
        <dbReference type="Proteomes" id="UP000694419"/>
    </source>
</evidence>
<dbReference type="GO" id="GO:1902936">
    <property type="term" value="F:phosphatidylinositol bisphosphate binding"/>
    <property type="evidence" value="ECO:0007669"/>
    <property type="project" value="TreeGrafter"/>
</dbReference>
<feature type="region of interest" description="Disordered" evidence="1">
    <location>
        <begin position="1"/>
        <end position="36"/>
    </location>
</feature>
<dbReference type="Ensembl" id="ENSCPGT00000015478.1">
    <property type="protein sequence ID" value="ENSCPGP00000014116.1"/>
    <property type="gene ID" value="ENSCPGG00000009988.1"/>
</dbReference>
<dbReference type="Proteomes" id="UP000694419">
    <property type="component" value="Unplaced"/>
</dbReference>
<proteinExistence type="predicted"/>
<dbReference type="Gene3D" id="1.20.5.1200">
    <property type="entry name" value="Alpha-tocopherol transfer"/>
    <property type="match status" value="1"/>
</dbReference>
<organism evidence="3 4">
    <name type="scientific">Calidris pygmaea</name>
    <name type="common">Spoon-billed sandpiper</name>
    <dbReference type="NCBI Taxonomy" id="425635"/>
    <lineage>
        <taxon>Eukaryota</taxon>
        <taxon>Metazoa</taxon>
        <taxon>Chordata</taxon>
        <taxon>Craniata</taxon>
        <taxon>Vertebrata</taxon>
        <taxon>Euteleostomi</taxon>
        <taxon>Archelosauria</taxon>
        <taxon>Archosauria</taxon>
        <taxon>Dinosauria</taxon>
        <taxon>Saurischia</taxon>
        <taxon>Theropoda</taxon>
        <taxon>Coelurosauria</taxon>
        <taxon>Aves</taxon>
        <taxon>Neognathae</taxon>
        <taxon>Neoaves</taxon>
        <taxon>Charadriiformes</taxon>
        <taxon>Scolopacidae</taxon>
        <taxon>Calidris</taxon>
    </lineage>
</organism>
<feature type="compositionally biased region" description="Polar residues" evidence="1">
    <location>
        <begin position="448"/>
        <end position="468"/>
    </location>
</feature>
<name>A0A8C3JW71_9CHAR</name>
<reference evidence="3" key="2">
    <citation type="submission" date="2025-09" db="UniProtKB">
        <authorList>
            <consortium name="Ensembl"/>
        </authorList>
    </citation>
    <scope>IDENTIFICATION</scope>
</reference>
<dbReference type="GO" id="GO:0016020">
    <property type="term" value="C:membrane"/>
    <property type="evidence" value="ECO:0007669"/>
    <property type="project" value="TreeGrafter"/>
</dbReference>
<dbReference type="Gene3D" id="3.40.525.10">
    <property type="entry name" value="CRAL-TRIO lipid binding domain"/>
    <property type="match status" value="1"/>
</dbReference>
<feature type="compositionally biased region" description="Basic and acidic residues" evidence="1">
    <location>
        <begin position="80"/>
        <end position="99"/>
    </location>
</feature>
<dbReference type="InterPro" id="IPR036273">
    <property type="entry name" value="CRAL/TRIO_N_dom_sf"/>
</dbReference>
<sequence length="468" mass="50894">PGWHSALPHPIAPPRVPAWTLPAPPKPEGPAVGQGVGGGWLGKPYILSSPPDGHLPHCLRGGAGSAHQAGAPHHQGPRPRLREVREDPPPHHAEGEGGRGKVGGRHRTGVLLLLGDQRRPSTGSCLEGWDALTPKGLQVEDLGDPAPSKGHHCTPPDFGCLNDPWSFLGCTGGGRGVITEPGPFPAPHQAKDELNETEEQREAAVKALRELVQERAGGEEVCKAVAEKVQGKDDAFFLRFIRARKFDVQRAYDLLKGYVNFRQQYPELFDNLTPEAVRSTIEAGYPGILASRDKYGRVVMLFNIENWDYEEITFDEVSPAQPCPLEQTGPTPGLVPLLVLSRSAHLSAASLTHILVTSPWGPSLEPPGVYGRQDLIPDLLSLLSIRSFVPIVLSWRSCWKMKRPRSTGSASLRTSRASPCSRHQGSNPLSSRRWWTCCRTPSQHDSRPSTSSISLGTSPPPTTWSNRS</sequence>
<feature type="region of interest" description="Disordered" evidence="1">
    <location>
        <begin position="58"/>
        <end position="105"/>
    </location>
</feature>